<keyword evidence="2" id="KW-0732">Signal</keyword>
<protein>
    <recommendedName>
        <fullName evidence="5">Outer membrane assembly lipoprotein YfiO</fullName>
    </recommendedName>
</protein>
<name>A0A1H1RJC3_9PSED</name>
<feature type="region of interest" description="Disordered" evidence="1">
    <location>
        <begin position="85"/>
        <end position="108"/>
    </location>
</feature>
<dbReference type="RefSeq" id="WP_090203378.1">
    <property type="nucleotide sequence ID" value="NZ_LT629777.1"/>
</dbReference>
<evidence type="ECO:0000313" key="4">
    <source>
        <dbReference type="Proteomes" id="UP000199524"/>
    </source>
</evidence>
<dbReference type="EMBL" id="LT629777">
    <property type="protein sequence ID" value="SDS35887.1"/>
    <property type="molecule type" value="Genomic_DNA"/>
</dbReference>
<dbReference type="GeneID" id="300206352"/>
<feature type="chain" id="PRO_5009258901" description="Outer membrane assembly lipoprotein YfiO" evidence="2">
    <location>
        <begin position="22"/>
        <end position="724"/>
    </location>
</feature>
<organism evidence="3 4">
    <name type="scientific">Pseudomonas asplenii</name>
    <dbReference type="NCBI Taxonomy" id="53407"/>
    <lineage>
        <taxon>Bacteria</taxon>
        <taxon>Pseudomonadati</taxon>
        <taxon>Pseudomonadota</taxon>
        <taxon>Gammaproteobacteria</taxon>
        <taxon>Pseudomonadales</taxon>
        <taxon>Pseudomonadaceae</taxon>
        <taxon>Pseudomonas</taxon>
    </lineage>
</organism>
<gene>
    <name evidence="3" type="ORF">SAMN05216598_1335</name>
</gene>
<dbReference type="InterPro" id="IPR011990">
    <property type="entry name" value="TPR-like_helical_dom_sf"/>
</dbReference>
<dbReference type="Proteomes" id="UP000199524">
    <property type="component" value="Chromosome I"/>
</dbReference>
<sequence length="724" mass="79586">MRIALLTSLALGVAFSSLAQASSDNFCYPRWSMMQYGLDRCSNLAFLSPSNDSRVNLRLLLADQDKLPLAPNELNEEELSEGYGPVPFANTRVQSSAPDGSGEVSNAESVELDEALEKLGIKRDSEAPAGDAFLSGEGSRCRSNSEESAGAFVEALVGTGELSEGERKALARSRVQMLGTCNWDPAQQAALLPTDVQSAPGQAFVTYLRAASDFYSGRFSEAASGFASLAQSNQPWLKETALYMQARTALNMAQQNTFDSDGMPTGKEADPAQLKQAEDGFNAYLKAYPQGPYAVSARGLLRRVYWQAGAVDKQAAEYLWQFNLPENAPRNVSPDNLVQEIDSKLVFGVGEINQPLFQLVNDLMAMRTIGDYESRKQLTLETLQAHKSIFAAQPAMHDYLLAAFHLYVEKNPDLTLKSLPTEIPSKLDYFAFSQQMLRGLALEAKQDWPAAETLWLQLLAQVKQPLQREQLELALANNYERSARLAKVFAADSPIKTAQVRAILLRHVADAELLRQQVKQGPDATERDSALFVLLYKDLRLGHYPDFSEDLKQLPAEPADTKLGTSLGYVYSGGQSLRLFRWNGAKAESGYACPAIAETVASLQADAKAPAALNCLGEFILRNGLDGMPLDSQRSKDELGGTPSLFKGPLYSRLDGYQQVLADPKAAHTDKAYALFRAINCYAPAGYNSCGGKEVEPAQRKAWFKQLKSKYADTQWGESLQYYW</sequence>
<evidence type="ECO:0000313" key="3">
    <source>
        <dbReference type="EMBL" id="SDS35887.1"/>
    </source>
</evidence>
<accession>A0A1H1RJC3</accession>
<evidence type="ECO:0000256" key="2">
    <source>
        <dbReference type="SAM" id="SignalP"/>
    </source>
</evidence>
<proteinExistence type="predicted"/>
<evidence type="ECO:0000256" key="1">
    <source>
        <dbReference type="SAM" id="MobiDB-lite"/>
    </source>
</evidence>
<feature type="signal peptide" evidence="2">
    <location>
        <begin position="1"/>
        <end position="21"/>
    </location>
</feature>
<dbReference type="Gene3D" id="1.25.40.10">
    <property type="entry name" value="Tetratricopeptide repeat domain"/>
    <property type="match status" value="1"/>
</dbReference>
<feature type="compositionally biased region" description="Polar residues" evidence="1">
    <location>
        <begin position="91"/>
        <end position="108"/>
    </location>
</feature>
<dbReference type="AlphaFoldDB" id="A0A1H1RJC3"/>
<evidence type="ECO:0008006" key="5">
    <source>
        <dbReference type="Google" id="ProtNLM"/>
    </source>
</evidence>
<reference evidence="4" key="1">
    <citation type="submission" date="2016-10" db="EMBL/GenBank/DDBJ databases">
        <authorList>
            <person name="Varghese N."/>
            <person name="Submissions S."/>
        </authorList>
    </citation>
    <scope>NUCLEOTIDE SEQUENCE [LARGE SCALE GENOMIC DNA]</scope>
    <source>
        <strain evidence="4">ATCC 23835</strain>
    </source>
</reference>
<keyword evidence="4" id="KW-1185">Reference proteome</keyword>